<keyword evidence="9" id="KW-1185">Reference proteome</keyword>
<dbReference type="PANTHER" id="PTHR11260:SF775">
    <property type="entry name" value="GLUTATHIONE S-TRANSFERASE U10"/>
    <property type="match status" value="1"/>
</dbReference>
<feature type="domain" description="GST C-terminal" evidence="7">
    <location>
        <begin position="87"/>
        <end position="217"/>
    </location>
</feature>
<dbReference type="EC" id="2.5.1.18" evidence="2"/>
<dbReference type="InterPro" id="IPR045074">
    <property type="entry name" value="GST_C_Tau"/>
</dbReference>
<proteinExistence type="inferred from homology"/>
<dbReference type="AlphaFoldDB" id="A0A9J5XEW3"/>
<dbReference type="CDD" id="cd03058">
    <property type="entry name" value="GST_N_Tau"/>
    <property type="match status" value="2"/>
</dbReference>
<evidence type="ECO:0000256" key="5">
    <source>
        <dbReference type="ARBA" id="ARBA00071370"/>
    </source>
</evidence>
<dbReference type="PROSITE" id="PS50404">
    <property type="entry name" value="GST_NTER"/>
    <property type="match status" value="2"/>
</dbReference>
<dbReference type="SUPFAM" id="SSF52833">
    <property type="entry name" value="Thioredoxin-like"/>
    <property type="match status" value="2"/>
</dbReference>
<evidence type="ECO:0000256" key="4">
    <source>
        <dbReference type="ARBA" id="ARBA00047960"/>
    </source>
</evidence>
<name>A0A9J5XEW3_SOLCO</name>
<dbReference type="Proteomes" id="UP000824120">
    <property type="component" value="Chromosome 9"/>
</dbReference>
<evidence type="ECO:0000313" key="9">
    <source>
        <dbReference type="Proteomes" id="UP000824120"/>
    </source>
</evidence>
<reference evidence="8 9" key="1">
    <citation type="submission" date="2020-09" db="EMBL/GenBank/DDBJ databases">
        <title>De no assembly of potato wild relative species, Solanum commersonii.</title>
        <authorList>
            <person name="Cho K."/>
        </authorList>
    </citation>
    <scope>NUCLEOTIDE SEQUENCE [LARGE SCALE GENOMIC DNA]</scope>
    <source>
        <strain evidence="8">LZ3.2</strain>
        <tissue evidence="8">Leaf</tissue>
    </source>
</reference>
<gene>
    <name evidence="8" type="ORF">H5410_047357</name>
</gene>
<feature type="domain" description="GST N-terminal" evidence="6">
    <location>
        <begin position="3"/>
        <end position="82"/>
    </location>
</feature>
<dbReference type="FunFam" id="1.20.1050.10:FF:000012">
    <property type="entry name" value="Tau class glutathione S-transferase"/>
    <property type="match status" value="1"/>
</dbReference>
<dbReference type="GO" id="GO:0005737">
    <property type="term" value="C:cytoplasm"/>
    <property type="evidence" value="ECO:0007669"/>
    <property type="project" value="TreeGrafter"/>
</dbReference>
<dbReference type="InterPro" id="IPR010987">
    <property type="entry name" value="Glutathione-S-Trfase_C-like"/>
</dbReference>
<dbReference type="SUPFAM" id="SSF47616">
    <property type="entry name" value="GST C-terminal domain-like"/>
    <property type="match status" value="2"/>
</dbReference>
<dbReference type="GO" id="GO:0004364">
    <property type="term" value="F:glutathione transferase activity"/>
    <property type="evidence" value="ECO:0007669"/>
    <property type="project" value="UniProtKB-EC"/>
</dbReference>
<dbReference type="SFLD" id="SFLDG00358">
    <property type="entry name" value="Main_(cytGST)"/>
    <property type="match status" value="1"/>
</dbReference>
<dbReference type="InterPro" id="IPR004045">
    <property type="entry name" value="Glutathione_S-Trfase_N"/>
</dbReference>
<evidence type="ECO:0000256" key="2">
    <source>
        <dbReference type="ARBA" id="ARBA00012452"/>
    </source>
</evidence>
<dbReference type="InterPro" id="IPR036249">
    <property type="entry name" value="Thioredoxin-like_sf"/>
</dbReference>
<evidence type="ECO:0000259" key="6">
    <source>
        <dbReference type="PROSITE" id="PS50404"/>
    </source>
</evidence>
<dbReference type="CDD" id="cd03185">
    <property type="entry name" value="GST_C_Tau"/>
    <property type="match status" value="2"/>
</dbReference>
<keyword evidence="3" id="KW-0808">Transferase</keyword>
<dbReference type="PROSITE" id="PS50405">
    <property type="entry name" value="GST_CTER"/>
    <property type="match status" value="1"/>
</dbReference>
<evidence type="ECO:0000256" key="3">
    <source>
        <dbReference type="ARBA" id="ARBA00022679"/>
    </source>
</evidence>
<evidence type="ECO:0000313" key="8">
    <source>
        <dbReference type="EMBL" id="KAG5586923.1"/>
    </source>
</evidence>
<accession>A0A9J5XEW3</accession>
<dbReference type="OrthoDB" id="4951845at2759"/>
<dbReference type="PANTHER" id="PTHR11260">
    <property type="entry name" value="GLUTATHIONE S-TRANSFERASE, GST, SUPERFAMILY, GST DOMAIN CONTAINING"/>
    <property type="match status" value="1"/>
</dbReference>
<evidence type="ECO:0000259" key="7">
    <source>
        <dbReference type="PROSITE" id="PS50405"/>
    </source>
</evidence>
<dbReference type="Pfam" id="PF25907">
    <property type="entry name" value="DUF7962"/>
    <property type="match status" value="1"/>
</dbReference>
<dbReference type="EMBL" id="JACXVP010000009">
    <property type="protein sequence ID" value="KAG5586923.1"/>
    <property type="molecule type" value="Genomic_DNA"/>
</dbReference>
<evidence type="ECO:0000256" key="1">
    <source>
        <dbReference type="ARBA" id="ARBA00009929"/>
    </source>
</evidence>
<dbReference type="GO" id="GO:0006749">
    <property type="term" value="P:glutathione metabolic process"/>
    <property type="evidence" value="ECO:0007669"/>
    <property type="project" value="InterPro"/>
</dbReference>
<sequence length="420" mass="49502">MEEQVKLFGAFPSPFSYRIIWALKHKNISYEYIEEDLSNKSQHLLTYNPICKMIPILLHGGKPIVESTIILEYIEETWPQNPLFPKDPYEKAKARFWIKFGEDKNSEFYQIFHKIGEEQVKATENAKKILKIIEEQGLGDKKFFSGDIIGLIDIAFGWLAFWLEVIQEAAGVKVYEPNNFPHLQSWINNFKQVAIIKENIPNRDAMLDYFKRRRKKLEEQVKLFGAFPSPFSYRVIWALKHKNISYEYIEEDLSNKSQHLLTYNPIYKMIPILVHNGKPIVESTIILEYIEETWPQNPLFPKDPYKRLRLDSGSSLEKIRAQNFIKYFTRLEKMEQGLGDKKFFSGDTIGFIHIAFGWLAFWLEVIQEAAGIKVYESNNFPHLQSWINSFKQVAIIKENIPNRDAILDYFKRRREMIVSI</sequence>
<dbReference type="FunFam" id="3.40.30.10:FF:000014">
    <property type="entry name" value="Tau class glutathione S-transferase"/>
    <property type="match status" value="1"/>
</dbReference>
<dbReference type="InterPro" id="IPR058268">
    <property type="entry name" value="DUF7962"/>
</dbReference>
<dbReference type="InterPro" id="IPR045073">
    <property type="entry name" value="Omega/Tau-like"/>
</dbReference>
<dbReference type="Gene3D" id="3.40.30.10">
    <property type="entry name" value="Glutaredoxin"/>
    <property type="match status" value="2"/>
</dbReference>
<dbReference type="InterPro" id="IPR036282">
    <property type="entry name" value="Glutathione-S-Trfase_C_sf"/>
</dbReference>
<dbReference type="SFLD" id="SFLDS00019">
    <property type="entry name" value="Glutathione_Transferase_(cytos"/>
    <property type="match status" value="2"/>
</dbReference>
<comment type="similarity">
    <text evidence="1">Belongs to the GST superfamily. HSP26 family.</text>
</comment>
<comment type="catalytic activity">
    <reaction evidence="4">
        <text>RX + glutathione = an S-substituted glutathione + a halide anion + H(+)</text>
        <dbReference type="Rhea" id="RHEA:16437"/>
        <dbReference type="ChEBI" id="CHEBI:15378"/>
        <dbReference type="ChEBI" id="CHEBI:16042"/>
        <dbReference type="ChEBI" id="CHEBI:17792"/>
        <dbReference type="ChEBI" id="CHEBI:57925"/>
        <dbReference type="ChEBI" id="CHEBI:90779"/>
        <dbReference type="EC" id="2.5.1.18"/>
    </reaction>
</comment>
<dbReference type="Pfam" id="PF02798">
    <property type="entry name" value="GST_N"/>
    <property type="match status" value="2"/>
</dbReference>
<dbReference type="InterPro" id="IPR040079">
    <property type="entry name" value="Glutathione_S-Trfase"/>
</dbReference>
<dbReference type="Gene3D" id="1.20.1050.10">
    <property type="match status" value="2"/>
</dbReference>
<feature type="domain" description="GST N-terminal" evidence="6">
    <location>
        <begin position="219"/>
        <end position="298"/>
    </location>
</feature>
<dbReference type="SFLD" id="SFLDG01152">
    <property type="entry name" value="Main.3:_Omega-_and_Tau-like"/>
    <property type="match status" value="1"/>
</dbReference>
<comment type="caution">
    <text evidence="8">The sequence shown here is derived from an EMBL/GenBank/DDBJ whole genome shotgun (WGS) entry which is preliminary data.</text>
</comment>
<protein>
    <recommendedName>
        <fullName evidence="5">Probable glutathione S-transferase</fullName>
        <ecNumber evidence="2">2.5.1.18</ecNumber>
    </recommendedName>
</protein>
<organism evidence="8 9">
    <name type="scientific">Solanum commersonii</name>
    <name type="common">Commerson's wild potato</name>
    <name type="synonym">Commerson's nightshade</name>
    <dbReference type="NCBI Taxonomy" id="4109"/>
    <lineage>
        <taxon>Eukaryota</taxon>
        <taxon>Viridiplantae</taxon>
        <taxon>Streptophyta</taxon>
        <taxon>Embryophyta</taxon>
        <taxon>Tracheophyta</taxon>
        <taxon>Spermatophyta</taxon>
        <taxon>Magnoliopsida</taxon>
        <taxon>eudicotyledons</taxon>
        <taxon>Gunneridae</taxon>
        <taxon>Pentapetalae</taxon>
        <taxon>asterids</taxon>
        <taxon>lamiids</taxon>
        <taxon>Solanales</taxon>
        <taxon>Solanaceae</taxon>
        <taxon>Solanoideae</taxon>
        <taxon>Solaneae</taxon>
        <taxon>Solanum</taxon>
    </lineage>
</organism>